<keyword evidence="2" id="KW-0378">Hydrolase</keyword>
<comment type="similarity">
    <text evidence="1">Belongs to the C/M/P thioester hydrolase family.</text>
</comment>
<evidence type="ECO:0000256" key="1">
    <source>
        <dbReference type="ARBA" id="ARBA00006538"/>
    </source>
</evidence>
<evidence type="ECO:0000313" key="7">
    <source>
        <dbReference type="Proteomes" id="UP000658127"/>
    </source>
</evidence>
<feature type="domain" description="Acyl-CoA thioesterase-like N-terminal HotDog" evidence="5">
    <location>
        <begin position="67"/>
        <end position="143"/>
    </location>
</feature>
<dbReference type="SUPFAM" id="SSF54637">
    <property type="entry name" value="Thioesterase/thiol ester dehydrase-isomerase"/>
    <property type="match status" value="2"/>
</dbReference>
<comment type="caution">
    <text evidence="6">The sequence shown here is derived from an EMBL/GenBank/DDBJ whole genome shotgun (WGS) entry which is preliminary data.</text>
</comment>
<dbReference type="InterPro" id="IPR049449">
    <property type="entry name" value="TesB_ACOT8-like_N"/>
</dbReference>
<dbReference type="Gene3D" id="2.40.160.210">
    <property type="entry name" value="Acyl-CoA thioesterase, double hotdog domain"/>
    <property type="match status" value="1"/>
</dbReference>
<organism evidence="6 7">
    <name type="scientific">Nocardia rhizosphaerihabitans</name>
    <dbReference type="NCBI Taxonomy" id="1691570"/>
    <lineage>
        <taxon>Bacteria</taxon>
        <taxon>Bacillati</taxon>
        <taxon>Actinomycetota</taxon>
        <taxon>Actinomycetes</taxon>
        <taxon>Mycobacteriales</taxon>
        <taxon>Nocardiaceae</taxon>
        <taxon>Nocardia</taxon>
    </lineage>
</organism>
<dbReference type="InterPro" id="IPR042171">
    <property type="entry name" value="Acyl-CoA_hotdog"/>
</dbReference>
<evidence type="ECO:0000259" key="4">
    <source>
        <dbReference type="Pfam" id="PF02551"/>
    </source>
</evidence>
<dbReference type="InterPro" id="IPR029069">
    <property type="entry name" value="HotDog_dom_sf"/>
</dbReference>
<dbReference type="EMBL" id="BMNE01000001">
    <property type="protein sequence ID" value="GGN69558.1"/>
    <property type="molecule type" value="Genomic_DNA"/>
</dbReference>
<dbReference type="InterPro" id="IPR003703">
    <property type="entry name" value="Acyl_CoA_thio"/>
</dbReference>
<dbReference type="PANTHER" id="PTHR11066">
    <property type="entry name" value="ACYL-COA THIOESTERASE"/>
    <property type="match status" value="1"/>
</dbReference>
<dbReference type="Pfam" id="PF13622">
    <property type="entry name" value="4HBT_3"/>
    <property type="match status" value="1"/>
</dbReference>
<reference evidence="7" key="1">
    <citation type="journal article" date="2019" name="Int. J. Syst. Evol. Microbiol.">
        <title>The Global Catalogue of Microorganisms (GCM) 10K type strain sequencing project: providing services to taxonomists for standard genome sequencing and annotation.</title>
        <authorList>
            <consortium name="The Broad Institute Genomics Platform"/>
            <consortium name="The Broad Institute Genome Sequencing Center for Infectious Disease"/>
            <person name="Wu L."/>
            <person name="Ma J."/>
        </authorList>
    </citation>
    <scope>NUCLEOTIDE SEQUENCE [LARGE SCALE GENOMIC DNA]</scope>
    <source>
        <strain evidence="7">CGMCC 4.7329</strain>
    </source>
</reference>
<dbReference type="Pfam" id="PF02551">
    <property type="entry name" value="Acyl_CoA_thio"/>
    <property type="match status" value="1"/>
</dbReference>
<proteinExistence type="inferred from homology"/>
<feature type="domain" description="Acyl-CoA thioesterase 2 C-terminal" evidence="4">
    <location>
        <begin position="197"/>
        <end position="304"/>
    </location>
</feature>
<dbReference type="Proteomes" id="UP000658127">
    <property type="component" value="Unassembled WGS sequence"/>
</dbReference>
<dbReference type="PANTHER" id="PTHR11066:SF34">
    <property type="entry name" value="ACYL-COENZYME A THIOESTERASE 8"/>
    <property type="match status" value="1"/>
</dbReference>
<evidence type="ECO:0000256" key="3">
    <source>
        <dbReference type="SAM" id="MobiDB-lite"/>
    </source>
</evidence>
<keyword evidence="7" id="KW-1185">Reference proteome</keyword>
<protein>
    <submittedName>
        <fullName evidence="6">Acyl-CoA thioesterase II</fullName>
    </submittedName>
</protein>
<name>A0ABQ2K4Q3_9NOCA</name>
<feature type="region of interest" description="Disordered" evidence="3">
    <location>
        <begin position="1"/>
        <end position="35"/>
    </location>
</feature>
<evidence type="ECO:0000256" key="2">
    <source>
        <dbReference type="ARBA" id="ARBA00022801"/>
    </source>
</evidence>
<evidence type="ECO:0000313" key="6">
    <source>
        <dbReference type="EMBL" id="GGN69558.1"/>
    </source>
</evidence>
<dbReference type="CDD" id="cd03445">
    <property type="entry name" value="Thioesterase_II_repeat2"/>
    <property type="match status" value="1"/>
</dbReference>
<evidence type="ECO:0000259" key="5">
    <source>
        <dbReference type="Pfam" id="PF13622"/>
    </source>
</evidence>
<dbReference type="InterPro" id="IPR025652">
    <property type="entry name" value="TesB_C"/>
</dbReference>
<sequence>MAAGEVGVNDGTALSQQIPRRSAEPDRPGGRRRDNLEHMATIEEALEIEQLERDIFRGAATESQLTRTFGGQVAGRALVSAVRTVDHSFQVHSLHGYFLRPGNPEEPTVYLVERIRDGRSFCTRRVTGVQDGQAIFTMSASFHRGDEGPEHQDVMPEVEGPDLLPDASVTMSPERLWAMREWEHWDIRTVPSDQVAQREGYVSQQQVWFRYRHKLPDDPLFHVCTLAYMSDMTLLGSSKVAHPGEPTQDASLDHAMWFLRPFRADEWLLYDQSSPSAGFGRALTGGKIWDREGNLVAAVVQEGLIRTPRHK</sequence>
<accession>A0ABQ2K4Q3</accession>
<gene>
    <name evidence="6" type="ORF">GCM10011610_07910</name>
</gene>
<feature type="compositionally biased region" description="Basic and acidic residues" evidence="3">
    <location>
        <begin position="21"/>
        <end position="35"/>
    </location>
</feature>
<dbReference type="CDD" id="cd03444">
    <property type="entry name" value="Thioesterase_II_repeat1"/>
    <property type="match status" value="1"/>
</dbReference>